<evidence type="ECO:0000256" key="1">
    <source>
        <dbReference type="SAM" id="Coils"/>
    </source>
</evidence>
<dbReference type="EMBL" id="MCFL01000008">
    <property type="protein sequence ID" value="ORZ38637.1"/>
    <property type="molecule type" value="Genomic_DNA"/>
</dbReference>
<dbReference type="AlphaFoldDB" id="A0A1Y2HVI7"/>
<reference evidence="2 3" key="1">
    <citation type="submission" date="2016-07" db="EMBL/GenBank/DDBJ databases">
        <title>Pervasive Adenine N6-methylation of Active Genes in Fungi.</title>
        <authorList>
            <consortium name="DOE Joint Genome Institute"/>
            <person name="Mondo S.J."/>
            <person name="Dannebaum R.O."/>
            <person name="Kuo R.C."/>
            <person name="Labutti K."/>
            <person name="Haridas S."/>
            <person name="Kuo A."/>
            <person name="Salamov A."/>
            <person name="Ahrendt S.R."/>
            <person name="Lipzen A."/>
            <person name="Sullivan W."/>
            <person name="Andreopoulos W.B."/>
            <person name="Clum A."/>
            <person name="Lindquist E."/>
            <person name="Daum C."/>
            <person name="Ramamoorthy G.K."/>
            <person name="Gryganskyi A."/>
            <person name="Culley D."/>
            <person name="Magnuson J.K."/>
            <person name="James T.Y."/>
            <person name="O'Malley M.A."/>
            <person name="Stajich J.E."/>
            <person name="Spatafora J.W."/>
            <person name="Visel A."/>
            <person name="Grigoriev I.V."/>
        </authorList>
    </citation>
    <scope>NUCLEOTIDE SEQUENCE [LARGE SCALE GENOMIC DNA]</scope>
    <source>
        <strain evidence="2 3">PL171</strain>
    </source>
</reference>
<proteinExistence type="predicted"/>
<sequence>MADQEMTLFSKLAAAKAAKFKCAGTARRYNAKAKRFKSRSLAKMCSRKARMWKAEEAELEKQIMQLVTEIEIYRVRKALESNKSGITTMFRGQLEGAQLRQFDACIENEPDYAVTVALHNLAKSRAAHVDTPACPTTLDPREFSHYRWNGCDVWIVPEEAVQLLIPALARGPHKDPVRASDIVSERLAALGIDRADGATDQSHVHGWRQSVDGRWDAQLSAFVRDLVPVLPAIKEAIDKCTGCKTCLAARRQAIETVLYWCGPVDQ</sequence>
<comment type="caution">
    <text evidence="2">The sequence shown here is derived from an EMBL/GenBank/DDBJ whole genome shotgun (WGS) entry which is preliminary data.</text>
</comment>
<dbReference type="Proteomes" id="UP000193411">
    <property type="component" value="Unassembled WGS sequence"/>
</dbReference>
<evidence type="ECO:0000313" key="2">
    <source>
        <dbReference type="EMBL" id="ORZ38637.1"/>
    </source>
</evidence>
<gene>
    <name evidence="2" type="ORF">BCR44DRAFT_1428643</name>
</gene>
<evidence type="ECO:0000313" key="3">
    <source>
        <dbReference type="Proteomes" id="UP000193411"/>
    </source>
</evidence>
<keyword evidence="1" id="KW-0175">Coiled coil</keyword>
<accession>A0A1Y2HVI7</accession>
<protein>
    <submittedName>
        <fullName evidence="2">Uncharacterized protein</fullName>
    </submittedName>
</protein>
<name>A0A1Y2HVI7_9FUNG</name>
<feature type="coiled-coil region" evidence="1">
    <location>
        <begin position="49"/>
        <end position="76"/>
    </location>
</feature>
<keyword evidence="3" id="KW-1185">Reference proteome</keyword>
<organism evidence="2 3">
    <name type="scientific">Catenaria anguillulae PL171</name>
    <dbReference type="NCBI Taxonomy" id="765915"/>
    <lineage>
        <taxon>Eukaryota</taxon>
        <taxon>Fungi</taxon>
        <taxon>Fungi incertae sedis</taxon>
        <taxon>Blastocladiomycota</taxon>
        <taxon>Blastocladiomycetes</taxon>
        <taxon>Blastocladiales</taxon>
        <taxon>Catenariaceae</taxon>
        <taxon>Catenaria</taxon>
    </lineage>
</organism>